<dbReference type="PANTHER" id="PTHR46417:SF1">
    <property type="entry name" value="TRNA (GUANINE-N(1)-)-METHYLTRANSFERASE"/>
    <property type="match status" value="1"/>
</dbReference>
<dbReference type="Gene3D" id="1.10.1270.20">
    <property type="entry name" value="tRNA(m1g37)methyltransferase, domain 2"/>
    <property type="match status" value="1"/>
</dbReference>
<keyword evidence="9 17" id="KW-0808">Transferase</keyword>
<evidence type="ECO:0000256" key="3">
    <source>
        <dbReference type="ARBA" id="ARBA00007630"/>
    </source>
</evidence>
<comment type="subcellular location">
    <subcellularLocation>
        <location evidence="2">Cytoplasm</location>
    </subcellularLocation>
</comment>
<dbReference type="FunFam" id="1.10.1270.20:FF:000001">
    <property type="entry name" value="tRNA (guanine-N(1)-)-methyltransferase"/>
    <property type="match status" value="1"/>
</dbReference>
<accession>A0A3B0QRU8</accession>
<dbReference type="InterPro" id="IPR029026">
    <property type="entry name" value="tRNA_m1G_MTases_N"/>
</dbReference>
<feature type="region of interest" description="Disordered" evidence="15">
    <location>
        <begin position="211"/>
        <end position="246"/>
    </location>
</feature>
<keyword evidence="8 17" id="KW-0489">Methyltransferase</keyword>
<evidence type="ECO:0000256" key="8">
    <source>
        <dbReference type="ARBA" id="ARBA00022603"/>
    </source>
</evidence>
<dbReference type="GO" id="GO:0052906">
    <property type="term" value="F:tRNA (guanine(37)-N1)-methyltransferase activity"/>
    <property type="evidence" value="ECO:0007669"/>
    <property type="project" value="UniProtKB-EC"/>
</dbReference>
<dbReference type="EC" id="2.1.1.228" evidence="5"/>
<dbReference type="GO" id="GO:0005829">
    <property type="term" value="C:cytosol"/>
    <property type="evidence" value="ECO:0007669"/>
    <property type="project" value="TreeGrafter"/>
</dbReference>
<evidence type="ECO:0000256" key="9">
    <source>
        <dbReference type="ARBA" id="ARBA00022679"/>
    </source>
</evidence>
<keyword evidence="11" id="KW-0819">tRNA processing</keyword>
<dbReference type="NCBIfam" id="TIGR00088">
    <property type="entry name" value="trmD"/>
    <property type="match status" value="1"/>
</dbReference>
<dbReference type="PANTHER" id="PTHR46417">
    <property type="entry name" value="TRNA (GUANINE-N(1)-)-METHYLTRANSFERASE"/>
    <property type="match status" value="1"/>
</dbReference>
<dbReference type="AlphaFoldDB" id="A0A3B0QRU8"/>
<reference evidence="17" key="1">
    <citation type="submission" date="2018-06" db="EMBL/GenBank/DDBJ databases">
        <authorList>
            <person name="Zhirakovskaya E."/>
        </authorList>
    </citation>
    <scope>NUCLEOTIDE SEQUENCE</scope>
</reference>
<comment type="subunit">
    <text evidence="4">Homodimer.</text>
</comment>
<keyword evidence="7" id="KW-0963">Cytoplasm</keyword>
<evidence type="ECO:0000313" key="17">
    <source>
        <dbReference type="EMBL" id="VAV84424.1"/>
    </source>
</evidence>
<evidence type="ECO:0000256" key="11">
    <source>
        <dbReference type="ARBA" id="ARBA00022694"/>
    </source>
</evidence>
<protein>
    <recommendedName>
        <fullName evidence="6">tRNA (guanine-N(1)-)-methyltransferase</fullName>
        <ecNumber evidence="5">2.1.1.228</ecNumber>
    </recommendedName>
    <alternativeName>
        <fullName evidence="12">M1G-methyltransferase</fullName>
    </alternativeName>
    <alternativeName>
        <fullName evidence="13">tRNA [GM37] methyltransferase</fullName>
    </alternativeName>
</protein>
<dbReference type="Gene3D" id="3.40.1280.10">
    <property type="match status" value="1"/>
</dbReference>
<dbReference type="FunFam" id="3.40.1280.10:FF:000001">
    <property type="entry name" value="tRNA (guanine-N(1)-)-methyltransferase"/>
    <property type="match status" value="1"/>
</dbReference>
<dbReference type="InterPro" id="IPR016009">
    <property type="entry name" value="tRNA_MeTrfase_TRMD/TRM10"/>
</dbReference>
<dbReference type="PIRSF" id="PIRSF000386">
    <property type="entry name" value="tRNA_mtase"/>
    <property type="match status" value="1"/>
</dbReference>
<dbReference type="HAMAP" id="MF_00605">
    <property type="entry name" value="TrmD"/>
    <property type="match status" value="1"/>
</dbReference>
<evidence type="ECO:0000256" key="10">
    <source>
        <dbReference type="ARBA" id="ARBA00022691"/>
    </source>
</evidence>
<dbReference type="InterPro" id="IPR002649">
    <property type="entry name" value="tRNA_m1G_MeTrfase_TrmD"/>
</dbReference>
<evidence type="ECO:0000256" key="1">
    <source>
        <dbReference type="ARBA" id="ARBA00002634"/>
    </source>
</evidence>
<evidence type="ECO:0000256" key="5">
    <source>
        <dbReference type="ARBA" id="ARBA00012807"/>
    </source>
</evidence>
<evidence type="ECO:0000256" key="14">
    <source>
        <dbReference type="ARBA" id="ARBA00047783"/>
    </source>
</evidence>
<dbReference type="NCBIfam" id="NF000648">
    <property type="entry name" value="PRK00026.1"/>
    <property type="match status" value="1"/>
</dbReference>
<evidence type="ECO:0000256" key="4">
    <source>
        <dbReference type="ARBA" id="ARBA00011738"/>
    </source>
</evidence>
<evidence type="ECO:0000256" key="12">
    <source>
        <dbReference type="ARBA" id="ARBA00029736"/>
    </source>
</evidence>
<evidence type="ECO:0000256" key="15">
    <source>
        <dbReference type="SAM" id="MobiDB-lite"/>
    </source>
</evidence>
<dbReference type="InterPro" id="IPR029028">
    <property type="entry name" value="Alpha/beta_knot_MTases"/>
</dbReference>
<keyword evidence="10" id="KW-0949">S-adenosyl-L-methionine</keyword>
<name>A0A3B0QRU8_9ZZZZ</name>
<feature type="domain" description="tRNA methyltransferase TRMD/TRM10-type" evidence="16">
    <location>
        <begin position="3"/>
        <end position="228"/>
    </location>
</feature>
<organism evidence="17">
    <name type="scientific">hydrothermal vent metagenome</name>
    <dbReference type="NCBI Taxonomy" id="652676"/>
    <lineage>
        <taxon>unclassified sequences</taxon>
        <taxon>metagenomes</taxon>
        <taxon>ecological metagenomes</taxon>
    </lineage>
</organism>
<evidence type="ECO:0000259" key="16">
    <source>
        <dbReference type="Pfam" id="PF01746"/>
    </source>
</evidence>
<dbReference type="GO" id="GO:0002939">
    <property type="term" value="P:tRNA N1-guanine methylation"/>
    <property type="evidence" value="ECO:0007669"/>
    <property type="project" value="TreeGrafter"/>
</dbReference>
<proteinExistence type="inferred from homology"/>
<comment type="catalytic activity">
    <reaction evidence="14">
        <text>guanosine(37) in tRNA + S-adenosyl-L-methionine = N(1)-methylguanosine(37) in tRNA + S-adenosyl-L-homocysteine + H(+)</text>
        <dbReference type="Rhea" id="RHEA:36899"/>
        <dbReference type="Rhea" id="RHEA-COMP:10145"/>
        <dbReference type="Rhea" id="RHEA-COMP:10147"/>
        <dbReference type="ChEBI" id="CHEBI:15378"/>
        <dbReference type="ChEBI" id="CHEBI:57856"/>
        <dbReference type="ChEBI" id="CHEBI:59789"/>
        <dbReference type="ChEBI" id="CHEBI:73542"/>
        <dbReference type="ChEBI" id="CHEBI:74269"/>
        <dbReference type="EC" id="2.1.1.228"/>
    </reaction>
</comment>
<evidence type="ECO:0000256" key="13">
    <source>
        <dbReference type="ARBA" id="ARBA00033392"/>
    </source>
</evidence>
<sequence length="246" mass="26980">MITFDILTLLPEFFDSPLRQSVIGRGVEAGIIGVTLRNIRDYSTDKHRSVDSAPYGGGVGMVMRAEPVVAAIEAARAEAEESGRKATVILLTPQGEQFSHKKAVELTGFEYLVLVCGRYEGFDERIRSFVDMELSIGDYVLAGGEVPALAVIDAVGRLIPGVLGDIESVKNESFSDGSLEYPQYTRPEKFRDMVVPPVLLSGNHALIDKWRTEQSRRRTAERRPGLLETHSDGSSGQKTEKPAKAK</sequence>
<evidence type="ECO:0000256" key="6">
    <source>
        <dbReference type="ARBA" id="ARBA00014679"/>
    </source>
</evidence>
<comment type="similarity">
    <text evidence="3">Belongs to the RNA methyltransferase TrmD family.</text>
</comment>
<feature type="compositionally biased region" description="Basic and acidic residues" evidence="15">
    <location>
        <begin position="211"/>
        <end position="231"/>
    </location>
</feature>
<evidence type="ECO:0000256" key="7">
    <source>
        <dbReference type="ARBA" id="ARBA00022490"/>
    </source>
</evidence>
<comment type="function">
    <text evidence="1">Specifically methylates guanosine-37 in various tRNAs.</text>
</comment>
<dbReference type="SUPFAM" id="SSF75217">
    <property type="entry name" value="alpha/beta knot"/>
    <property type="match status" value="1"/>
</dbReference>
<evidence type="ECO:0000256" key="2">
    <source>
        <dbReference type="ARBA" id="ARBA00004496"/>
    </source>
</evidence>
<dbReference type="CDD" id="cd18080">
    <property type="entry name" value="TrmD-like"/>
    <property type="match status" value="1"/>
</dbReference>
<gene>
    <name evidence="17" type="ORF">MNBD_DELTA01-1063</name>
</gene>
<dbReference type="Pfam" id="PF01746">
    <property type="entry name" value="tRNA_m1G_MT"/>
    <property type="match status" value="1"/>
</dbReference>
<dbReference type="EMBL" id="UOEA01000067">
    <property type="protein sequence ID" value="VAV84424.1"/>
    <property type="molecule type" value="Genomic_DNA"/>
</dbReference>
<dbReference type="InterPro" id="IPR023148">
    <property type="entry name" value="tRNA_m1G_MeTrfase_C_sf"/>
</dbReference>